<dbReference type="SUPFAM" id="SSF55008">
    <property type="entry name" value="HMA, heavy metal-associated domain"/>
    <property type="match status" value="1"/>
</dbReference>
<dbReference type="Proteomes" id="UP000031971">
    <property type="component" value="Unassembled WGS sequence"/>
</dbReference>
<evidence type="ECO:0000313" key="3">
    <source>
        <dbReference type="EMBL" id="KIL99527.1"/>
    </source>
</evidence>
<dbReference type="GO" id="GO:0046872">
    <property type="term" value="F:metal ion binding"/>
    <property type="evidence" value="ECO:0007669"/>
    <property type="project" value="UniProtKB-KW"/>
</dbReference>
<comment type="caution">
    <text evidence="3">The sequence shown here is derived from an EMBL/GenBank/DDBJ whole genome shotgun (WGS) entry which is preliminary data.</text>
</comment>
<dbReference type="PROSITE" id="PS50846">
    <property type="entry name" value="HMA_2"/>
    <property type="match status" value="1"/>
</dbReference>
<dbReference type="CDD" id="cd00371">
    <property type="entry name" value="HMA"/>
    <property type="match status" value="1"/>
</dbReference>
<feature type="domain" description="HMA" evidence="2">
    <location>
        <begin position="1"/>
        <end position="63"/>
    </location>
</feature>
<dbReference type="STRING" id="272627.CCC_04043"/>
<evidence type="ECO:0000259" key="2">
    <source>
        <dbReference type="PROSITE" id="PS50846"/>
    </source>
</evidence>
<dbReference type="AlphaFoldDB" id="A0A0C2UDF1"/>
<evidence type="ECO:0000256" key="1">
    <source>
        <dbReference type="ARBA" id="ARBA00022723"/>
    </source>
</evidence>
<keyword evidence="1" id="KW-0479">Metal-binding</keyword>
<proteinExistence type="predicted"/>
<gene>
    <name evidence="3" type="ORF">CCC_04043</name>
</gene>
<dbReference type="OrthoDB" id="9801832at2"/>
<dbReference type="RefSeq" id="WP_009869737.1">
    <property type="nucleotide sequence ID" value="NZ_JXSL01000023.1"/>
</dbReference>
<dbReference type="EMBL" id="JXSL01000023">
    <property type="protein sequence ID" value="KIL99527.1"/>
    <property type="molecule type" value="Genomic_DNA"/>
</dbReference>
<name>A0A0C2UDF1_PARME</name>
<keyword evidence="4" id="KW-1185">Reference proteome</keyword>
<protein>
    <submittedName>
        <fullName evidence="3">Copper chaperone</fullName>
    </submittedName>
</protein>
<organism evidence="3 4">
    <name type="scientific">Paramagnetospirillum magnetotacticum MS-1</name>
    <dbReference type="NCBI Taxonomy" id="272627"/>
    <lineage>
        <taxon>Bacteria</taxon>
        <taxon>Pseudomonadati</taxon>
        <taxon>Pseudomonadota</taxon>
        <taxon>Alphaproteobacteria</taxon>
        <taxon>Rhodospirillales</taxon>
        <taxon>Magnetospirillaceae</taxon>
        <taxon>Paramagnetospirillum</taxon>
    </lineage>
</organism>
<dbReference type="InterPro" id="IPR036163">
    <property type="entry name" value="HMA_dom_sf"/>
</dbReference>
<dbReference type="PROSITE" id="PS01047">
    <property type="entry name" value="HMA_1"/>
    <property type="match status" value="1"/>
</dbReference>
<dbReference type="Gene3D" id="3.30.70.100">
    <property type="match status" value="1"/>
</dbReference>
<evidence type="ECO:0000313" key="4">
    <source>
        <dbReference type="Proteomes" id="UP000031971"/>
    </source>
</evidence>
<dbReference type="InterPro" id="IPR006121">
    <property type="entry name" value="HMA_dom"/>
</dbReference>
<sequence length="66" mass="6538">MSTTYRVTGMTCGGCSKSVTAAILEAAPGAKVEVDLGNKAVSVDGASEAQVKQAVDAAGFGFEGKV</sequence>
<accession>A0A0C2UDF1</accession>
<dbReference type="Pfam" id="PF00403">
    <property type="entry name" value="HMA"/>
    <property type="match status" value="1"/>
</dbReference>
<dbReference type="InterPro" id="IPR017969">
    <property type="entry name" value="Heavy-metal-associated_CS"/>
</dbReference>
<reference evidence="3 4" key="1">
    <citation type="submission" date="2015-01" db="EMBL/GenBank/DDBJ databases">
        <title>Genome Sequence of Magnetospirillum magnetotacticum Strain MS-1.</title>
        <authorList>
            <person name="Marinov G.K."/>
            <person name="Smalley M.D."/>
            <person name="DeSalvo G."/>
        </authorList>
    </citation>
    <scope>NUCLEOTIDE SEQUENCE [LARGE SCALE GENOMIC DNA]</scope>
    <source>
        <strain evidence="3 4">MS-1</strain>
    </source>
</reference>